<reference evidence="1 2" key="1">
    <citation type="submission" date="2020-07" db="EMBL/GenBank/DDBJ databases">
        <title>Genomic Encyclopedia of Type Strains, Phase IV (KMG-IV): sequencing the most valuable type-strain genomes for metagenomic binning, comparative biology and taxonomic classification.</title>
        <authorList>
            <person name="Goeker M."/>
        </authorList>
    </citation>
    <scope>NUCLEOTIDE SEQUENCE [LARGE SCALE GENOMIC DNA]</scope>
    <source>
        <strain evidence="1 2">DSM 45533</strain>
    </source>
</reference>
<dbReference type="InterPro" id="IPR032710">
    <property type="entry name" value="NTF2-like_dom_sf"/>
</dbReference>
<dbReference type="GO" id="GO:0016853">
    <property type="term" value="F:isomerase activity"/>
    <property type="evidence" value="ECO:0007669"/>
    <property type="project" value="UniProtKB-KW"/>
</dbReference>
<dbReference type="RefSeq" id="WP_181615479.1">
    <property type="nucleotide sequence ID" value="NZ_BAABAM010000008.1"/>
</dbReference>
<protein>
    <submittedName>
        <fullName evidence="1">Ketosteroid isomerase-like protein</fullName>
    </submittedName>
</protein>
<dbReference type="AlphaFoldDB" id="A0A7W0CT88"/>
<dbReference type="Gene3D" id="3.10.450.50">
    <property type="match status" value="1"/>
</dbReference>
<organism evidence="1 2">
    <name type="scientific">Nonomuraea soli</name>
    <dbReference type="NCBI Taxonomy" id="1032476"/>
    <lineage>
        <taxon>Bacteria</taxon>
        <taxon>Bacillati</taxon>
        <taxon>Actinomycetota</taxon>
        <taxon>Actinomycetes</taxon>
        <taxon>Streptosporangiales</taxon>
        <taxon>Streptosporangiaceae</taxon>
        <taxon>Nonomuraea</taxon>
    </lineage>
</organism>
<dbReference type="SUPFAM" id="SSF54427">
    <property type="entry name" value="NTF2-like"/>
    <property type="match status" value="1"/>
</dbReference>
<evidence type="ECO:0000313" key="2">
    <source>
        <dbReference type="Proteomes" id="UP000530928"/>
    </source>
</evidence>
<dbReference type="EMBL" id="JACDUR010000009">
    <property type="protein sequence ID" value="MBA2896778.1"/>
    <property type="molecule type" value="Genomic_DNA"/>
</dbReference>
<dbReference type="Proteomes" id="UP000530928">
    <property type="component" value="Unassembled WGS sequence"/>
</dbReference>
<keyword evidence="1" id="KW-0413">Isomerase</keyword>
<proteinExistence type="predicted"/>
<gene>
    <name evidence="1" type="ORF">HNR30_008169</name>
</gene>
<comment type="caution">
    <text evidence="1">The sequence shown here is derived from an EMBL/GenBank/DDBJ whole genome shotgun (WGS) entry which is preliminary data.</text>
</comment>
<keyword evidence="2" id="KW-1185">Reference proteome</keyword>
<evidence type="ECO:0000313" key="1">
    <source>
        <dbReference type="EMBL" id="MBA2896778.1"/>
    </source>
</evidence>
<accession>A0A7W0CT88</accession>
<sequence>MNARSVLITYLVAGAAFDRDAQIALLHDDAVLRLPYAPQGVPTAFEGKAAVADFLYRLQELVTASGIVFDRDQARLVIHETGDPEVVIAEIAAPGLENLQIFRVRDGLVMEIKEYFQPTSGAFVARALAA</sequence>
<name>A0A7W0CT88_9ACTN</name>